<sequence length="482" mass="50250">MTFAPSRMQLALTLCTAAALAAACGGGDGDGQVPKPSSVSTALDLTFGVQGSLTLALGEQGGAMPHFQELPDGKLLLVVSRSGEPLPAASPAPGTVMRGGGAAPASVEVLRLLANGQPDPSFGQHGSIPIRLLGADSISRVSALPSGKVWLFIDSSEPCLNVDTPTGDPTTERRVCTVNAGTAQARPARMTHATAYIDAQGQLDASTVDLNRLTLTESNGFIGRVPRDTGAVQRLIGERLWFAGGQAYPQGNIYSWGLSRTQPDSVLGNTLESDDSFAWRSACFTSDSGQFDVDASGRVWTASSLTSTWGTTTRSICLEQAGSEGRPAWSRPLEVPLGEGQVVVDAVAVHGQVGHIAAHTSAGRETTVHTLQVSEGGTLVPDYGVQGVAHTALAGTLSQVRYDADGSAWLHSSRDGVNLLQRLNARGELDRELGTDGVLTLDGAAANSALRLVDQRGRWLMVVRDQGGQAMTLKRVLGNAQP</sequence>
<evidence type="ECO:0008006" key="4">
    <source>
        <dbReference type="Google" id="ProtNLM"/>
    </source>
</evidence>
<keyword evidence="1" id="KW-0732">Signal</keyword>
<dbReference type="AlphaFoldDB" id="A0A1Y0EL83"/>
<dbReference type="EMBL" id="CP021455">
    <property type="protein sequence ID" value="ARU04395.1"/>
    <property type="molecule type" value="Genomic_DNA"/>
</dbReference>
<evidence type="ECO:0000313" key="2">
    <source>
        <dbReference type="EMBL" id="ARU04395.1"/>
    </source>
</evidence>
<protein>
    <recommendedName>
        <fullName evidence="4">Phytase-like domain-containing protein</fullName>
    </recommendedName>
</protein>
<feature type="chain" id="PRO_5013005249" description="Phytase-like domain-containing protein" evidence="1">
    <location>
        <begin position="22"/>
        <end position="482"/>
    </location>
</feature>
<organism evidence="2 3">
    <name type="scientific">Comamonas serinivorans</name>
    <dbReference type="NCBI Taxonomy" id="1082851"/>
    <lineage>
        <taxon>Bacteria</taxon>
        <taxon>Pseudomonadati</taxon>
        <taxon>Pseudomonadota</taxon>
        <taxon>Betaproteobacteria</taxon>
        <taxon>Burkholderiales</taxon>
        <taxon>Comamonadaceae</taxon>
        <taxon>Comamonas</taxon>
    </lineage>
</organism>
<dbReference type="KEGG" id="cser:CCO03_06640"/>
<name>A0A1Y0EL83_9BURK</name>
<proteinExistence type="predicted"/>
<accession>A0A1Y0EL83</accession>
<gene>
    <name evidence="2" type="ORF">CCO03_06640</name>
</gene>
<evidence type="ECO:0000256" key="1">
    <source>
        <dbReference type="SAM" id="SignalP"/>
    </source>
</evidence>
<keyword evidence="3" id="KW-1185">Reference proteome</keyword>
<reference evidence="2 3" key="1">
    <citation type="submission" date="2017-05" db="EMBL/GenBank/DDBJ databases">
        <authorList>
            <person name="Song R."/>
            <person name="Chenine A.L."/>
            <person name="Ruprecht R.M."/>
        </authorList>
    </citation>
    <scope>NUCLEOTIDE SEQUENCE [LARGE SCALE GENOMIC DNA]</scope>
    <source>
        <strain evidence="2 3">DSM 26136</strain>
    </source>
</reference>
<feature type="signal peptide" evidence="1">
    <location>
        <begin position="1"/>
        <end position="21"/>
    </location>
</feature>
<evidence type="ECO:0000313" key="3">
    <source>
        <dbReference type="Proteomes" id="UP000196138"/>
    </source>
</evidence>
<dbReference type="Proteomes" id="UP000196138">
    <property type="component" value="Chromosome"/>
</dbReference>
<dbReference type="PROSITE" id="PS51257">
    <property type="entry name" value="PROKAR_LIPOPROTEIN"/>
    <property type="match status" value="1"/>
</dbReference>